<proteinExistence type="predicted"/>
<dbReference type="NCBIfam" id="TIGR01730">
    <property type="entry name" value="RND_mfp"/>
    <property type="match status" value="1"/>
</dbReference>
<dbReference type="GO" id="GO:0005886">
    <property type="term" value="C:plasma membrane"/>
    <property type="evidence" value="ECO:0007669"/>
    <property type="project" value="TreeGrafter"/>
</dbReference>
<evidence type="ECO:0000256" key="1">
    <source>
        <dbReference type="SAM" id="Coils"/>
    </source>
</evidence>
<dbReference type="GO" id="GO:0046677">
    <property type="term" value="P:response to antibiotic"/>
    <property type="evidence" value="ECO:0007669"/>
    <property type="project" value="TreeGrafter"/>
</dbReference>
<dbReference type="InterPro" id="IPR006143">
    <property type="entry name" value="RND_pump_MFP"/>
</dbReference>
<accession>J9H2C9</accession>
<reference evidence="3" key="1">
    <citation type="journal article" date="2012" name="PLoS ONE">
        <title>Gene sets for utilization of primary and secondary nutrition supplies in the distal gut of endangered iberian lynx.</title>
        <authorList>
            <person name="Alcaide M."/>
            <person name="Messina E."/>
            <person name="Richter M."/>
            <person name="Bargiela R."/>
            <person name="Peplies J."/>
            <person name="Huws S.A."/>
            <person name="Newbold C.J."/>
            <person name="Golyshin P.N."/>
            <person name="Simon M.A."/>
            <person name="Lopez G."/>
            <person name="Yakimov M.M."/>
            <person name="Ferrer M."/>
        </authorList>
    </citation>
    <scope>NUCLEOTIDE SEQUENCE</scope>
</reference>
<sequence length="233" mass="25483">MATYGAVSQKTLDNAKSEAEAARAQVARAKAEENNAAIRLGWTKITAPASGIIGKNQLNPGALISSGSSLLNTITETNDLRIAFAASERTLDGAQITLNNRVFVTDERGKRHEAVLDFIAPNISVTSGTRLMRVKLLDQTDLLPGDFARVTLMTDIRRGVYRIPQKLIRQLPDGSYGIFVAQNGKAHERIVEVDRWDGPDWIVTKGLKPDDQIIINQLVRVREGTPVKTAQPS</sequence>
<dbReference type="EMBL" id="AMCI01000820">
    <property type="protein sequence ID" value="EJX07670.1"/>
    <property type="molecule type" value="Genomic_DNA"/>
</dbReference>
<keyword evidence="1" id="KW-0175">Coiled coil</keyword>
<organism evidence="3">
    <name type="scientific">gut metagenome</name>
    <dbReference type="NCBI Taxonomy" id="749906"/>
    <lineage>
        <taxon>unclassified sequences</taxon>
        <taxon>metagenomes</taxon>
        <taxon>organismal metagenomes</taxon>
    </lineage>
</organism>
<dbReference type="Gene3D" id="1.10.287.470">
    <property type="entry name" value="Helix hairpin bin"/>
    <property type="match status" value="1"/>
</dbReference>
<gene>
    <name evidence="3" type="ORF">EVA_04218</name>
</gene>
<dbReference type="Pfam" id="PF25967">
    <property type="entry name" value="RND-MFP_C"/>
    <property type="match status" value="1"/>
</dbReference>
<dbReference type="GO" id="GO:0022857">
    <property type="term" value="F:transmembrane transporter activity"/>
    <property type="evidence" value="ECO:0007669"/>
    <property type="project" value="InterPro"/>
</dbReference>
<feature type="coiled-coil region" evidence="1">
    <location>
        <begin position="12"/>
        <end position="39"/>
    </location>
</feature>
<evidence type="ECO:0000313" key="3">
    <source>
        <dbReference type="EMBL" id="EJX07670.1"/>
    </source>
</evidence>
<dbReference type="InterPro" id="IPR058627">
    <property type="entry name" value="MdtA-like_C"/>
</dbReference>
<comment type="caution">
    <text evidence="3">The sequence shown here is derived from an EMBL/GenBank/DDBJ whole genome shotgun (WGS) entry which is preliminary data.</text>
</comment>
<dbReference type="Gene3D" id="2.40.420.20">
    <property type="match status" value="1"/>
</dbReference>
<feature type="domain" description="Multidrug resistance protein MdtA-like C-terminal permuted SH3" evidence="2">
    <location>
        <begin position="163"/>
        <end position="218"/>
    </location>
</feature>
<dbReference type="PANTHER" id="PTHR30158">
    <property type="entry name" value="ACRA/E-RELATED COMPONENT OF DRUG EFFLUX TRANSPORTER"/>
    <property type="match status" value="1"/>
</dbReference>
<dbReference type="Gene3D" id="2.40.50.100">
    <property type="match status" value="1"/>
</dbReference>
<protein>
    <submittedName>
        <fullName evidence="3">Secretion protein HlyD</fullName>
    </submittedName>
</protein>
<evidence type="ECO:0000259" key="2">
    <source>
        <dbReference type="Pfam" id="PF25967"/>
    </source>
</evidence>
<dbReference type="Gene3D" id="2.40.30.170">
    <property type="match status" value="1"/>
</dbReference>
<dbReference type="SUPFAM" id="SSF111369">
    <property type="entry name" value="HlyD-like secretion proteins"/>
    <property type="match status" value="1"/>
</dbReference>
<dbReference type="AlphaFoldDB" id="J9H2C9"/>
<name>J9H2C9_9ZZZZ</name>
<dbReference type="PANTHER" id="PTHR30158:SF23">
    <property type="entry name" value="MULTIDRUG RESISTANCE PROTEIN MEXA"/>
    <property type="match status" value="1"/>
</dbReference>